<comment type="caution">
    <text evidence="1">The sequence shown here is derived from an EMBL/GenBank/DDBJ whole genome shotgun (WGS) entry which is preliminary data.</text>
</comment>
<sequence>MYVIGTSSLGAYSVAIKIHPVPLQMQFASQSTKRFEARLRNSPPCECQPIAIGRHLGRVVWRERSMSSKAEYGLRRQITELC</sequence>
<name>A0A8X6UAI1_NEPPI</name>
<dbReference type="EMBL" id="BMAW01075098">
    <property type="protein sequence ID" value="GFT95018.1"/>
    <property type="molecule type" value="Genomic_DNA"/>
</dbReference>
<proteinExistence type="predicted"/>
<dbReference type="AlphaFoldDB" id="A0A8X6UAI1"/>
<dbReference type="Proteomes" id="UP000887013">
    <property type="component" value="Unassembled WGS sequence"/>
</dbReference>
<evidence type="ECO:0000313" key="1">
    <source>
        <dbReference type="EMBL" id="GFT95018.1"/>
    </source>
</evidence>
<accession>A0A8X6UAI1</accession>
<gene>
    <name evidence="1" type="ORF">NPIL_233941</name>
</gene>
<keyword evidence="2" id="KW-1185">Reference proteome</keyword>
<reference evidence="1" key="1">
    <citation type="submission" date="2020-08" db="EMBL/GenBank/DDBJ databases">
        <title>Multicomponent nature underlies the extraordinary mechanical properties of spider dragline silk.</title>
        <authorList>
            <person name="Kono N."/>
            <person name="Nakamura H."/>
            <person name="Mori M."/>
            <person name="Yoshida Y."/>
            <person name="Ohtoshi R."/>
            <person name="Malay A.D."/>
            <person name="Moran D.A.P."/>
            <person name="Tomita M."/>
            <person name="Numata K."/>
            <person name="Arakawa K."/>
        </authorList>
    </citation>
    <scope>NUCLEOTIDE SEQUENCE</scope>
</reference>
<organism evidence="1 2">
    <name type="scientific">Nephila pilipes</name>
    <name type="common">Giant wood spider</name>
    <name type="synonym">Nephila maculata</name>
    <dbReference type="NCBI Taxonomy" id="299642"/>
    <lineage>
        <taxon>Eukaryota</taxon>
        <taxon>Metazoa</taxon>
        <taxon>Ecdysozoa</taxon>
        <taxon>Arthropoda</taxon>
        <taxon>Chelicerata</taxon>
        <taxon>Arachnida</taxon>
        <taxon>Araneae</taxon>
        <taxon>Araneomorphae</taxon>
        <taxon>Entelegynae</taxon>
        <taxon>Araneoidea</taxon>
        <taxon>Nephilidae</taxon>
        <taxon>Nephila</taxon>
    </lineage>
</organism>
<protein>
    <submittedName>
        <fullName evidence="1">Uncharacterized protein</fullName>
    </submittedName>
</protein>
<evidence type="ECO:0000313" key="2">
    <source>
        <dbReference type="Proteomes" id="UP000887013"/>
    </source>
</evidence>